<dbReference type="GO" id="GO:0031380">
    <property type="term" value="C:nuclear RNA-directed RNA polymerase complex"/>
    <property type="evidence" value="ECO:0007669"/>
    <property type="project" value="TreeGrafter"/>
</dbReference>
<dbReference type="InterPro" id="IPR041679">
    <property type="entry name" value="DNA2/NAM7-like_C"/>
</dbReference>
<sequence length="2022" mass="233778">MDGKSRRIFQRLHRGHRSDGEQQTGHHSKNWTDNRRHERGFNDKRRSYETHNAFGLKRLSEFLTQTNDEVIMAIDKSNHFKTNLKNCTDDVIMVLLIEIIGEKICGETSLPEFQNRLVALSIESTFLEKILKFTSKIPSIKDVATNSMGSENCCPVRLLNALSSFYGRLCARMPTFAVDTLLPFIESASNISELLSLKGVLPNDASVELLTRFESMIKEINSMKETARMNSTADFRKKIRKRVEISDEDRGKLYQMTPVDDFREIAIVPSTKEIISDEEPFLRPNLIKGKYPSASTYLDVQFRLLREDFMVPLRESVKHYFASLNTKDHKEHRPAPGTIRIYKDVELHNVHSNVDVTLFTMKFSTFNLKRVKWETSKRLLTGSLLLLTSDNFKKIFFATVGQRDDKKLPQGLIDIVWEGDRPLTYENVKFLMIESEVYFESYRHTLKALQIMAETAPPYYVQPRLQAYKMSKYIVDVTKDPIPPPDYLRNDGTGNAVILDFGMILQVNQEPTKLPEMKINPLALTDWPSATDLGMDEPQYAAFQAAITQEIAIIQGPPGTGKTYIGLQIMNLLLANAKKIDHGPILIVCYTNHALDQFLEGILSIMDKLKMNPYGKLVRVGGQSKVEDMQPYNIRNIRSEFINRKQFSNDYGTLRSRTRHQLTLLLNCRTDFKSIFTDLCRPNGIINFWQLNKQLQNYDLEICEEFDIASLMHGECQQIFFEKNGSKLLDFLRLNNSEFESRTFSAEKILKYWFQITRKPITRKVEAAVQEVSEADEFEDEELLSILFAQRMEEEILEEDRKYTAARLEYHLSPHQEDIFQSRENTLYSQLQEAQKAHDRQQIRYLEGYLYELGLQRNKFRNQCNFIRELYQKHSDGLIVLPEITPSKEKASIWRLPVGEKWAIYFRYIDGIKKYLLSELIKIEEKIIEAQKEMDDVKNKGDGIILQQAKVVGMTTTGAAKYNSVLDIMKSKIVIVEEAAEVLEAHIVTSITKHCEHLILIGDHQQLRPPTTVYKLARDYQLDVSLFERLIHNDISWKNLRTQHRMSPNICQLLVPTIYRDLENHSNVYEYPPVNGLAKNLFFITHTNPEKADNDSMTKLNEYEANFVTQLCRHLILQGYKPDQITILTTYIGQMFLVKKLKMQEGDTCKGVRVTVVDNFQGEENDIIILSLVRSNEENKIGFLRTDNRICVALSRAKHGFYIVGNMDCLVNSPSATWKKISEELERQGSIGTSIPIKCRNHEEIIEIKSPEEFRQKSPEGGCTKMCPGVLPRCDHACRKICHIIDRFHELYNCPERCERRCPDTEQHKCPYVCSIYPCPPCNVKMERILPCGHVTELSCHIDIDNYECDVQVIKQLKCEHAVHLLCSSPIEEYRCTTNVQKELDCGHVKSLPCYIPVTEYECVEMVKKDLACGHKAVMKCIDDPAKFICKRKSVKNLPCKHEQLAPCKEDATSVKCLTLFEEVNPYCNHKIQVPCHALTTPTVWKCKENCDTRLNCGHQCLRTCHMQDDPYHANYLCKKNCVRHCINYHPCEKVHPCHENCDPCKKKTNRTRSCGHEMTASCSVDVEKIKCTQPCDRLLSCFHKCVKSCSDTCGPCTTLTIKKSVDCGHTIEIPCYQKAEKANCNELVRSAKMSSCGHVVKVPCRISESCTPQECLQFCRQPCDYKFDYDGGCGHTCQGDCASCHQKRIHVKCKSKCERVLACGHICKFPCSSLCPPCKDQCVLRCEHSKCKKRCGEPCIDCKERCKWSCEHLKCQKKCSELCDRPPCDEPCKKKVKKCDHDCIGHCGEPCPPFCRICDKDLVQNILFGNEDQEDARFVYLENCGHIIHREAMDTWMAQKSENSGSTQINVKRCPLCSQIIEKSVRYANIIKKQFNDILGIRNKVFGNNSARKGAQYSIAQKIQLRENQMCQFNEVKNFLKQKLFRIKQINDKRQRRWYIDLIDVDQYAFESLHNIFLWWEEAENAFEHHQKKHQKWSYREHLLPESKVELFEMYNKMFDILLTRTLPLSNHEISDFDQVR</sequence>
<feature type="compositionally biased region" description="Basic residues" evidence="7">
    <location>
        <begin position="1"/>
        <end position="16"/>
    </location>
</feature>
<dbReference type="CDD" id="cd06008">
    <property type="entry name" value="NF-X1-zinc-finger"/>
    <property type="match status" value="1"/>
</dbReference>
<dbReference type="Gene3D" id="3.40.50.300">
    <property type="entry name" value="P-loop containing nucleotide triphosphate hydrolases"/>
    <property type="match status" value="3"/>
</dbReference>
<evidence type="ECO:0000256" key="1">
    <source>
        <dbReference type="ARBA" id="ARBA00022723"/>
    </source>
</evidence>
<dbReference type="FunFam" id="3.40.50.300:FF:000742">
    <property type="entry name" value="NFX1-type zinc finger-containing protein 1"/>
    <property type="match status" value="1"/>
</dbReference>
<evidence type="ECO:0000256" key="3">
    <source>
        <dbReference type="ARBA" id="ARBA00022771"/>
    </source>
</evidence>
<evidence type="ECO:0000256" key="2">
    <source>
        <dbReference type="ARBA" id="ARBA00022737"/>
    </source>
</evidence>
<keyword evidence="3 5" id="KW-0863">Zinc-finger</keyword>
<evidence type="ECO:0000313" key="9">
    <source>
        <dbReference type="EMBL" id="KAJ6649215.1"/>
    </source>
</evidence>
<evidence type="ECO:0000313" key="10">
    <source>
        <dbReference type="Proteomes" id="UP001151699"/>
    </source>
</evidence>
<evidence type="ECO:0000256" key="7">
    <source>
        <dbReference type="SAM" id="MobiDB-lite"/>
    </source>
</evidence>
<comment type="caution">
    <text evidence="9">The sequence shown here is derived from an EMBL/GenBank/DDBJ whole genome shotgun (WGS) entry which is preliminary data.</text>
</comment>
<accession>A0A9Q0NFE7</accession>
<feature type="compositionally biased region" description="Basic and acidic residues" evidence="7">
    <location>
        <begin position="30"/>
        <end position="44"/>
    </location>
</feature>
<reference evidence="9" key="1">
    <citation type="submission" date="2022-07" db="EMBL/GenBank/DDBJ databases">
        <authorList>
            <person name="Trinca V."/>
            <person name="Uliana J.V.C."/>
            <person name="Torres T.T."/>
            <person name="Ward R.J."/>
            <person name="Monesi N."/>
        </authorList>
    </citation>
    <scope>NUCLEOTIDE SEQUENCE</scope>
    <source>
        <strain evidence="9">HSMRA1968</strain>
        <tissue evidence="9">Whole embryos</tissue>
    </source>
</reference>
<dbReference type="InterPro" id="IPR047187">
    <property type="entry name" value="SF1_C_Upf1"/>
</dbReference>
<dbReference type="Pfam" id="PF13087">
    <property type="entry name" value="AAA_12"/>
    <property type="match status" value="1"/>
</dbReference>
<keyword evidence="6" id="KW-0175">Coiled coil</keyword>
<dbReference type="InterPro" id="IPR027417">
    <property type="entry name" value="P-loop_NTPase"/>
</dbReference>
<dbReference type="PROSITE" id="PS50089">
    <property type="entry name" value="ZF_RING_2"/>
    <property type="match status" value="1"/>
</dbReference>
<dbReference type="Pfam" id="PF13086">
    <property type="entry name" value="AAA_11"/>
    <property type="match status" value="1"/>
</dbReference>
<dbReference type="PANTHER" id="PTHR10887">
    <property type="entry name" value="DNA2/NAM7 HELICASE FAMILY"/>
    <property type="match status" value="1"/>
</dbReference>
<evidence type="ECO:0000256" key="6">
    <source>
        <dbReference type="SAM" id="Coils"/>
    </source>
</evidence>
<dbReference type="GO" id="GO:0008270">
    <property type="term" value="F:zinc ion binding"/>
    <property type="evidence" value="ECO:0007669"/>
    <property type="project" value="UniProtKB-KW"/>
</dbReference>
<dbReference type="OrthoDB" id="2423195at2759"/>
<dbReference type="Pfam" id="PF25396">
    <property type="entry name" value="ZNFX1"/>
    <property type="match status" value="1"/>
</dbReference>
<name>A0A9Q0NFE7_9DIPT</name>
<proteinExistence type="predicted"/>
<evidence type="ECO:0000256" key="5">
    <source>
        <dbReference type="PROSITE-ProRule" id="PRU00175"/>
    </source>
</evidence>
<protein>
    <submittedName>
        <fullName evidence="9">NFX1-type zinc finger-containing protein 1</fullName>
    </submittedName>
</protein>
<dbReference type="InterPro" id="IPR045055">
    <property type="entry name" value="DNA2/NAM7-like"/>
</dbReference>
<gene>
    <name evidence="9" type="primary">ZNFX1_0</name>
    <name evidence="9" type="ORF">Bhyg_04449</name>
</gene>
<feature type="domain" description="RING-type" evidence="8">
    <location>
        <begin position="1796"/>
        <end position="1859"/>
    </location>
</feature>
<keyword evidence="1" id="KW-0479">Metal-binding</keyword>
<evidence type="ECO:0000259" key="8">
    <source>
        <dbReference type="PROSITE" id="PS50089"/>
    </source>
</evidence>
<dbReference type="InterPro" id="IPR000967">
    <property type="entry name" value="Znf_NFX1"/>
</dbReference>
<dbReference type="Proteomes" id="UP001151699">
    <property type="component" value="Chromosome A"/>
</dbReference>
<dbReference type="SUPFAM" id="SSF52540">
    <property type="entry name" value="P-loop containing nucleoside triphosphate hydrolases"/>
    <property type="match status" value="1"/>
</dbReference>
<keyword evidence="10" id="KW-1185">Reference proteome</keyword>
<keyword evidence="4" id="KW-0862">Zinc</keyword>
<dbReference type="PANTHER" id="PTHR10887:SF341">
    <property type="entry name" value="NFX1-TYPE ZINC FINGER-CONTAINING PROTEIN 1"/>
    <property type="match status" value="1"/>
</dbReference>
<evidence type="ECO:0000256" key="4">
    <source>
        <dbReference type="ARBA" id="ARBA00022833"/>
    </source>
</evidence>
<feature type="region of interest" description="Disordered" evidence="7">
    <location>
        <begin position="1"/>
        <end position="44"/>
    </location>
</feature>
<dbReference type="SMART" id="SM00438">
    <property type="entry name" value="ZnF_NFX"/>
    <property type="match status" value="8"/>
</dbReference>
<dbReference type="GO" id="GO:0004386">
    <property type="term" value="F:helicase activity"/>
    <property type="evidence" value="ECO:0007669"/>
    <property type="project" value="InterPro"/>
</dbReference>
<dbReference type="InterPro" id="IPR001841">
    <property type="entry name" value="Znf_RING"/>
</dbReference>
<dbReference type="CDD" id="cd18808">
    <property type="entry name" value="SF1_C_Upf1"/>
    <property type="match status" value="1"/>
</dbReference>
<keyword evidence="2" id="KW-0677">Repeat</keyword>
<dbReference type="InterPro" id="IPR057373">
    <property type="entry name" value="ZNFX1"/>
</dbReference>
<feature type="coiled-coil region" evidence="6">
    <location>
        <begin position="913"/>
        <end position="940"/>
    </location>
</feature>
<dbReference type="GO" id="GO:0031048">
    <property type="term" value="P:regulatory ncRNA-mediated heterochromatin formation"/>
    <property type="evidence" value="ECO:0007669"/>
    <property type="project" value="TreeGrafter"/>
</dbReference>
<organism evidence="9 10">
    <name type="scientific">Pseudolycoriella hygida</name>
    <dbReference type="NCBI Taxonomy" id="35572"/>
    <lineage>
        <taxon>Eukaryota</taxon>
        <taxon>Metazoa</taxon>
        <taxon>Ecdysozoa</taxon>
        <taxon>Arthropoda</taxon>
        <taxon>Hexapoda</taxon>
        <taxon>Insecta</taxon>
        <taxon>Pterygota</taxon>
        <taxon>Neoptera</taxon>
        <taxon>Endopterygota</taxon>
        <taxon>Diptera</taxon>
        <taxon>Nematocera</taxon>
        <taxon>Sciaroidea</taxon>
        <taxon>Sciaridae</taxon>
        <taxon>Pseudolycoriella</taxon>
    </lineage>
</organism>
<dbReference type="EMBL" id="WJQU01000001">
    <property type="protein sequence ID" value="KAJ6649215.1"/>
    <property type="molecule type" value="Genomic_DNA"/>
</dbReference>
<dbReference type="InterPro" id="IPR041677">
    <property type="entry name" value="DNA2/NAM7_AAA_11"/>
</dbReference>